<dbReference type="Proteomes" id="UP001060085">
    <property type="component" value="Linkage Group LG02"/>
</dbReference>
<evidence type="ECO:0000313" key="1">
    <source>
        <dbReference type="EMBL" id="KAI5678432.1"/>
    </source>
</evidence>
<protein>
    <submittedName>
        <fullName evidence="1">Uncharacterized protein</fullName>
    </submittedName>
</protein>
<accession>A0ACC0C0S0</accession>
<keyword evidence="2" id="KW-1185">Reference proteome</keyword>
<comment type="caution">
    <text evidence="1">The sequence shown here is derived from an EMBL/GenBank/DDBJ whole genome shotgun (WGS) entry which is preliminary data.</text>
</comment>
<reference evidence="2" key="1">
    <citation type="journal article" date="2023" name="Nat. Plants">
        <title>Single-cell RNA sequencing provides a high-resolution roadmap for understanding the multicellular compartmentation of specialized metabolism.</title>
        <authorList>
            <person name="Sun S."/>
            <person name="Shen X."/>
            <person name="Li Y."/>
            <person name="Li Y."/>
            <person name="Wang S."/>
            <person name="Li R."/>
            <person name="Zhang H."/>
            <person name="Shen G."/>
            <person name="Guo B."/>
            <person name="Wei J."/>
            <person name="Xu J."/>
            <person name="St-Pierre B."/>
            <person name="Chen S."/>
            <person name="Sun C."/>
        </authorList>
    </citation>
    <scope>NUCLEOTIDE SEQUENCE [LARGE SCALE GENOMIC DNA]</scope>
</reference>
<proteinExistence type="predicted"/>
<evidence type="ECO:0000313" key="2">
    <source>
        <dbReference type="Proteomes" id="UP001060085"/>
    </source>
</evidence>
<gene>
    <name evidence="1" type="ORF">M9H77_09382</name>
</gene>
<dbReference type="EMBL" id="CM044702">
    <property type="protein sequence ID" value="KAI5678432.1"/>
    <property type="molecule type" value="Genomic_DNA"/>
</dbReference>
<sequence>MVKNPNKRRHELFDTYNDGCSTSYGFNLGYFFSGEDHHPIIDAKGEILSLIPKAFRRHMYLHQLNGFQFLWKNIGGATLIEDIKTPLPEGGFGYIISHAPGTGKTYMTIFFLLISMKDMYIQGNPPTEIRERNVNSKIFSQVLIRDDIEDVLASMAYVVRGMVEAAHAALEAIWRGLMLAQELFISNFILESDCAPTFRRIKENKEDLSYLGHLVNGRQQIIITNPNIDTEYISRRINIPANLLAQYACNISEYLVWMEEVPKSVDSTIFTDKSST</sequence>
<organism evidence="1 2">
    <name type="scientific">Catharanthus roseus</name>
    <name type="common">Madagascar periwinkle</name>
    <name type="synonym">Vinca rosea</name>
    <dbReference type="NCBI Taxonomy" id="4058"/>
    <lineage>
        <taxon>Eukaryota</taxon>
        <taxon>Viridiplantae</taxon>
        <taxon>Streptophyta</taxon>
        <taxon>Embryophyta</taxon>
        <taxon>Tracheophyta</taxon>
        <taxon>Spermatophyta</taxon>
        <taxon>Magnoliopsida</taxon>
        <taxon>eudicotyledons</taxon>
        <taxon>Gunneridae</taxon>
        <taxon>Pentapetalae</taxon>
        <taxon>asterids</taxon>
        <taxon>lamiids</taxon>
        <taxon>Gentianales</taxon>
        <taxon>Apocynaceae</taxon>
        <taxon>Rauvolfioideae</taxon>
        <taxon>Vinceae</taxon>
        <taxon>Catharanthinae</taxon>
        <taxon>Catharanthus</taxon>
    </lineage>
</organism>
<name>A0ACC0C0S0_CATRO</name>